<name>A0A6J5AKY7_9BURK</name>
<gene>
    <name evidence="2" type="ORF">LMG27174_02287</name>
</gene>
<evidence type="ECO:0000313" key="2">
    <source>
        <dbReference type="EMBL" id="CAB3673943.1"/>
    </source>
</evidence>
<evidence type="ECO:0000256" key="1">
    <source>
        <dbReference type="SAM" id="MobiDB-lite"/>
    </source>
</evidence>
<proteinExistence type="predicted"/>
<protein>
    <submittedName>
        <fullName evidence="2">Uncharacterized protein</fullName>
    </submittedName>
</protein>
<dbReference type="Proteomes" id="UP000494205">
    <property type="component" value="Unassembled WGS sequence"/>
</dbReference>
<dbReference type="AlphaFoldDB" id="A0A6J5AKY7"/>
<reference evidence="2 3" key="1">
    <citation type="submission" date="2020-04" db="EMBL/GenBank/DDBJ databases">
        <authorList>
            <person name="De Canck E."/>
        </authorList>
    </citation>
    <scope>NUCLEOTIDE SEQUENCE [LARGE SCALE GENOMIC DNA]</scope>
    <source>
        <strain evidence="2 3">LMG 27174</strain>
    </source>
</reference>
<sequence>MTSHTTPRSANAVRPGLWDPAKPVARTSLPSAGDMHRRLSGGTFDGEQYDKEMPERTLAGLY</sequence>
<dbReference type="EMBL" id="CADIJZ010000007">
    <property type="protein sequence ID" value="CAB3673943.1"/>
    <property type="molecule type" value="Genomic_DNA"/>
</dbReference>
<feature type="region of interest" description="Disordered" evidence="1">
    <location>
        <begin position="1"/>
        <end position="62"/>
    </location>
</feature>
<accession>A0A6J5AKY7</accession>
<organism evidence="2 3">
    <name type="scientific">Paraburkholderia rhynchosiae</name>
    <dbReference type="NCBI Taxonomy" id="487049"/>
    <lineage>
        <taxon>Bacteria</taxon>
        <taxon>Pseudomonadati</taxon>
        <taxon>Pseudomonadota</taxon>
        <taxon>Betaproteobacteria</taxon>
        <taxon>Burkholderiales</taxon>
        <taxon>Burkholderiaceae</taxon>
        <taxon>Paraburkholderia</taxon>
    </lineage>
</organism>
<evidence type="ECO:0000313" key="3">
    <source>
        <dbReference type="Proteomes" id="UP000494205"/>
    </source>
</evidence>